<protein>
    <recommendedName>
        <fullName evidence="4">Carbohydrate kinase PfkB domain-containing protein</fullName>
    </recommendedName>
</protein>
<evidence type="ECO:0000313" key="5">
    <source>
        <dbReference type="EMBL" id="KAK2726561.1"/>
    </source>
</evidence>
<dbReference type="GO" id="GO:0046872">
    <property type="term" value="F:metal ion binding"/>
    <property type="evidence" value="ECO:0007669"/>
    <property type="project" value="UniProtKB-KW"/>
</dbReference>
<dbReference type="InterPro" id="IPR011611">
    <property type="entry name" value="PfkB_dom"/>
</dbReference>
<comment type="caution">
    <text evidence="5">The sequence shown here is derived from an EMBL/GenBank/DDBJ whole genome shotgun (WGS) entry which is preliminary data.</text>
</comment>
<keyword evidence="6" id="KW-1185">Reference proteome</keyword>
<dbReference type="SUPFAM" id="SSF53613">
    <property type="entry name" value="Ribokinase-like"/>
    <property type="match status" value="1"/>
</dbReference>
<evidence type="ECO:0000256" key="2">
    <source>
        <dbReference type="ARBA" id="ARBA00022723"/>
    </source>
</evidence>
<gene>
    <name evidence="5" type="ORF">QYM36_000853</name>
</gene>
<keyword evidence="1" id="KW-0808">Transferase</keyword>
<dbReference type="Gene3D" id="3.40.1190.20">
    <property type="match status" value="1"/>
</dbReference>
<dbReference type="InterPro" id="IPR029056">
    <property type="entry name" value="Ribokinase-like"/>
</dbReference>
<feature type="domain" description="Carbohydrate kinase PfkB" evidence="4">
    <location>
        <begin position="43"/>
        <end position="160"/>
    </location>
</feature>
<evidence type="ECO:0000259" key="4">
    <source>
        <dbReference type="Pfam" id="PF00294"/>
    </source>
</evidence>
<name>A0AA88IGW0_ARTSF</name>
<dbReference type="InterPro" id="IPR002173">
    <property type="entry name" value="Carboh/pur_kinase_PfkB_CS"/>
</dbReference>
<evidence type="ECO:0000256" key="3">
    <source>
        <dbReference type="ARBA" id="ARBA00022777"/>
    </source>
</evidence>
<dbReference type="GO" id="GO:0016301">
    <property type="term" value="F:kinase activity"/>
    <property type="evidence" value="ECO:0007669"/>
    <property type="project" value="UniProtKB-KW"/>
</dbReference>
<dbReference type="EMBL" id="JAVRJZ010000002">
    <property type="protein sequence ID" value="KAK2726561.1"/>
    <property type="molecule type" value="Genomic_DNA"/>
</dbReference>
<proteinExistence type="predicted"/>
<dbReference type="GO" id="GO:0006796">
    <property type="term" value="P:phosphate-containing compound metabolic process"/>
    <property type="evidence" value="ECO:0007669"/>
    <property type="project" value="UniProtKB-ARBA"/>
</dbReference>
<organism evidence="5 6">
    <name type="scientific">Artemia franciscana</name>
    <name type="common">Brine shrimp</name>
    <name type="synonym">Artemia sanfranciscana</name>
    <dbReference type="NCBI Taxonomy" id="6661"/>
    <lineage>
        <taxon>Eukaryota</taxon>
        <taxon>Metazoa</taxon>
        <taxon>Ecdysozoa</taxon>
        <taxon>Arthropoda</taxon>
        <taxon>Crustacea</taxon>
        <taxon>Branchiopoda</taxon>
        <taxon>Anostraca</taxon>
        <taxon>Artemiidae</taxon>
        <taxon>Artemia</taxon>
    </lineage>
</organism>
<dbReference type="AlphaFoldDB" id="A0AA88IGW0"/>
<accession>A0AA88IGW0</accession>
<dbReference type="Proteomes" id="UP001187531">
    <property type="component" value="Unassembled WGS sequence"/>
</dbReference>
<dbReference type="Pfam" id="PF00294">
    <property type="entry name" value="PfkB"/>
    <property type="match status" value="1"/>
</dbReference>
<dbReference type="GO" id="GO:0005737">
    <property type="term" value="C:cytoplasm"/>
    <property type="evidence" value="ECO:0007669"/>
    <property type="project" value="TreeGrafter"/>
</dbReference>
<evidence type="ECO:0000313" key="6">
    <source>
        <dbReference type="Proteomes" id="UP001187531"/>
    </source>
</evidence>
<dbReference type="GO" id="GO:0016798">
    <property type="term" value="F:hydrolase activity, acting on glycosyl bonds"/>
    <property type="evidence" value="ECO:0007669"/>
    <property type="project" value="TreeGrafter"/>
</dbReference>
<reference evidence="5" key="1">
    <citation type="submission" date="2023-07" db="EMBL/GenBank/DDBJ databases">
        <title>Chromosome-level genome assembly of Artemia franciscana.</title>
        <authorList>
            <person name="Jo E."/>
        </authorList>
    </citation>
    <scope>NUCLEOTIDE SEQUENCE</scope>
    <source>
        <tissue evidence="5">Whole body</tissue>
    </source>
</reference>
<keyword evidence="2" id="KW-0479">Metal-binding</keyword>
<dbReference type="PANTHER" id="PTHR42909:SF1">
    <property type="entry name" value="CARBOHYDRATE KINASE PFKB DOMAIN-CONTAINING PROTEIN"/>
    <property type="match status" value="1"/>
</dbReference>
<dbReference type="PANTHER" id="PTHR42909">
    <property type="entry name" value="ZGC:136858"/>
    <property type="match status" value="1"/>
</dbReference>
<dbReference type="GO" id="GO:0004730">
    <property type="term" value="F:pseudouridylate synthase activity"/>
    <property type="evidence" value="ECO:0007669"/>
    <property type="project" value="TreeGrafter"/>
</dbReference>
<sequence>MERHRQIQTYNFHVQKKVWYETTDVKKSIRPFLRNHVPSSLRYISPNIIELDAILENLKLRKVDTRLCGKDLFESVSECCKEMLDVIPNILVTMGQHGIAAMTRGRDPIYFPPPKVDPEDIVSVSGAGDCFAAGYISGILQNLSTNQCLHLGTEAAKLSLLDFPAVPESITPNLSKPR</sequence>
<keyword evidence="3" id="KW-0418">Kinase</keyword>
<dbReference type="PROSITE" id="PS00584">
    <property type="entry name" value="PFKB_KINASES_2"/>
    <property type="match status" value="1"/>
</dbReference>
<evidence type="ECO:0000256" key="1">
    <source>
        <dbReference type="ARBA" id="ARBA00022679"/>
    </source>
</evidence>